<sequence length="272" mass="29508">MKTKRPPRVALHIGNIWRAVLWCFAVLLCQPSLSLSAQSPPPAHEAGSSHPSLPRGGASQQVGLTISGWDGSVEGKAYSEFNHRLAGAFVVLIGLSELHSALGITAWSWVRFLLPGAMLVAGSYLVVWSDHDAWPIGPQTFMKTFFGGDTRTLQHKIYALLLLVVGTLELFRRSGRLQERYWALPLPTFAVIGGSLLFLHSHSDHPSAHKIALHHLTMGVTALMAGTCLLVSEYSLATADAINSVAPSHARWKGAWGILVLIIGIQLLVYAE</sequence>
<evidence type="ECO:0000256" key="1">
    <source>
        <dbReference type="SAM" id="Phobius"/>
    </source>
</evidence>
<evidence type="ECO:0000313" key="2">
    <source>
        <dbReference type="EMBL" id="CAE6796865.1"/>
    </source>
</evidence>
<keyword evidence="1" id="KW-0472">Membrane</keyword>
<protein>
    <recommendedName>
        <fullName evidence="4">Copper resistance protein D domain-containing protein</fullName>
    </recommendedName>
</protein>
<keyword evidence="1" id="KW-0812">Transmembrane</keyword>
<dbReference type="Proteomes" id="UP000675880">
    <property type="component" value="Unassembled WGS sequence"/>
</dbReference>
<reference evidence="2 3" key="1">
    <citation type="submission" date="2021-02" db="EMBL/GenBank/DDBJ databases">
        <authorList>
            <person name="Han P."/>
        </authorList>
    </citation>
    <scope>NUCLEOTIDE SEQUENCE [LARGE SCALE GENOMIC DNA]</scope>
    <source>
        <strain evidence="2">Candidatus Nitrospira sp. ZN2</strain>
    </source>
</reference>
<feature type="transmembrane region" description="Helical" evidence="1">
    <location>
        <begin position="85"/>
        <end position="110"/>
    </location>
</feature>
<accession>A0ABN7ME10</accession>
<evidence type="ECO:0008006" key="4">
    <source>
        <dbReference type="Google" id="ProtNLM"/>
    </source>
</evidence>
<comment type="caution">
    <text evidence="2">The sequence shown here is derived from an EMBL/GenBank/DDBJ whole genome shotgun (WGS) entry which is preliminary data.</text>
</comment>
<organism evidence="2 3">
    <name type="scientific">Nitrospira defluvii</name>
    <dbReference type="NCBI Taxonomy" id="330214"/>
    <lineage>
        <taxon>Bacteria</taxon>
        <taxon>Pseudomonadati</taxon>
        <taxon>Nitrospirota</taxon>
        <taxon>Nitrospiria</taxon>
        <taxon>Nitrospirales</taxon>
        <taxon>Nitrospiraceae</taxon>
        <taxon>Nitrospira</taxon>
    </lineage>
</organism>
<evidence type="ECO:0000313" key="3">
    <source>
        <dbReference type="Proteomes" id="UP000675880"/>
    </source>
</evidence>
<dbReference type="RefSeq" id="WP_213044080.1">
    <property type="nucleotide sequence ID" value="NZ_CAJNBJ010000020.1"/>
</dbReference>
<feature type="transmembrane region" description="Helical" evidence="1">
    <location>
        <begin position="211"/>
        <end position="232"/>
    </location>
</feature>
<keyword evidence="3" id="KW-1185">Reference proteome</keyword>
<keyword evidence="1" id="KW-1133">Transmembrane helix</keyword>
<feature type="transmembrane region" description="Helical" evidence="1">
    <location>
        <begin position="181"/>
        <end position="199"/>
    </location>
</feature>
<dbReference type="EMBL" id="CAJNBJ010000020">
    <property type="protein sequence ID" value="CAE6796865.1"/>
    <property type="molecule type" value="Genomic_DNA"/>
</dbReference>
<feature type="transmembrane region" description="Helical" evidence="1">
    <location>
        <begin position="252"/>
        <end position="271"/>
    </location>
</feature>
<name>A0ABN7ME10_9BACT</name>
<gene>
    <name evidence="2" type="ORF">NSPZN2_70135</name>
</gene>
<proteinExistence type="predicted"/>